<dbReference type="InterPro" id="IPR036236">
    <property type="entry name" value="Znf_C2H2_sf"/>
</dbReference>
<feature type="domain" description="C2H2-type" evidence="2">
    <location>
        <begin position="637"/>
        <end position="660"/>
    </location>
</feature>
<dbReference type="Gene3D" id="3.30.160.60">
    <property type="entry name" value="Classic Zinc Finger"/>
    <property type="match status" value="1"/>
</dbReference>
<dbReference type="InterPro" id="IPR013087">
    <property type="entry name" value="Znf_C2H2_type"/>
</dbReference>
<evidence type="ECO:0000259" key="2">
    <source>
        <dbReference type="PROSITE" id="PS50157"/>
    </source>
</evidence>
<dbReference type="GO" id="GO:0008270">
    <property type="term" value="F:zinc ion binding"/>
    <property type="evidence" value="ECO:0007669"/>
    <property type="project" value="UniProtKB-KW"/>
</dbReference>
<comment type="caution">
    <text evidence="3">The sequence shown here is derived from an EMBL/GenBank/DDBJ whole genome shotgun (WGS) entry which is preliminary data.</text>
</comment>
<gene>
    <name evidence="3" type="ORF">HK099_002076</name>
</gene>
<keyword evidence="1" id="KW-0863">Zinc-finger</keyword>
<keyword evidence="1" id="KW-0479">Metal-binding</keyword>
<keyword evidence="1" id="KW-0862">Zinc</keyword>
<dbReference type="PROSITE" id="PS50157">
    <property type="entry name" value="ZINC_FINGER_C2H2_2"/>
    <property type="match status" value="1"/>
</dbReference>
<dbReference type="Proteomes" id="UP001211065">
    <property type="component" value="Unassembled WGS sequence"/>
</dbReference>
<accession>A0AAD5TT71</accession>
<dbReference type="AlphaFoldDB" id="A0AAD5TT71"/>
<sequence length="672" mass="75868">MENVDSNLEEDLQQLLSQVDNAGNFISDTMETDFFQTQFQDSPHSKEKQNIQIKTKPNYNLTDQSDILYQTETISQLCDDFSNNYDDSKFNLTNHNENANSTRDDCHPILQTEFSYFHQIQRPEILQQGDFNEKGDIDNLTTMEKKDLKKNSISSSSPICQTVNLVHPTPIPLSINTKILEFEQPYQTPSRTSSVNSSMKNYTTDSTFHQQTSAGIVNSPFSHFSIHSPVSQNSTSSPYPQTTANSPLSLISCSSFQKSSLIGTAHYPQGLNNQQILSPFPTPNQHQTFEFPLNKVNYNANYPETNRKSYLSNEVTSQQINFNNSMCSNPELQQQNFDLSTNNPPLVVPLTSQHPNFNNYYSNLNNQEKNLISPVLSPFSSGTSSPAHFDFPQTIYHSSNSQLSQLSHSADMLETSNHKINSVAMNIPDATNSAAGSEDCNIIINSQHPSNNRGFDQNNTLNFITKEKNKNFGINNYNNNSPSTQNFNFGNGGMYNYEKIKKNNTELELITDENDQQQFDQDSSEVKKLSDLDFTRNINKKRQLYLPTTPAPQQIKLFSKVNIIEEVANVGGGGGKGSKSTSKKKSTTIDTSKIAKRVEFRDGKEVFCCAFFDCIEEFSNEYLLASHQIKHTQIKCFGCTKCEKKFGRHHDALRHVKNVHKISPNDAKVYTT</sequence>
<evidence type="ECO:0000313" key="4">
    <source>
        <dbReference type="Proteomes" id="UP001211065"/>
    </source>
</evidence>
<dbReference type="SMART" id="SM00355">
    <property type="entry name" value="ZnF_C2H2"/>
    <property type="match status" value="2"/>
</dbReference>
<protein>
    <recommendedName>
        <fullName evidence="2">C2H2-type domain-containing protein</fullName>
    </recommendedName>
</protein>
<dbReference type="SUPFAM" id="SSF57667">
    <property type="entry name" value="beta-beta-alpha zinc fingers"/>
    <property type="match status" value="1"/>
</dbReference>
<evidence type="ECO:0000256" key="1">
    <source>
        <dbReference type="PROSITE-ProRule" id="PRU00042"/>
    </source>
</evidence>
<organism evidence="3 4">
    <name type="scientific">Clydaea vesicula</name>
    <dbReference type="NCBI Taxonomy" id="447962"/>
    <lineage>
        <taxon>Eukaryota</taxon>
        <taxon>Fungi</taxon>
        <taxon>Fungi incertae sedis</taxon>
        <taxon>Chytridiomycota</taxon>
        <taxon>Chytridiomycota incertae sedis</taxon>
        <taxon>Chytridiomycetes</taxon>
        <taxon>Lobulomycetales</taxon>
        <taxon>Lobulomycetaceae</taxon>
        <taxon>Clydaea</taxon>
    </lineage>
</organism>
<reference evidence="3" key="1">
    <citation type="submission" date="2020-05" db="EMBL/GenBank/DDBJ databases">
        <title>Phylogenomic resolution of chytrid fungi.</title>
        <authorList>
            <person name="Stajich J.E."/>
            <person name="Amses K."/>
            <person name="Simmons R."/>
            <person name="Seto K."/>
            <person name="Myers J."/>
            <person name="Bonds A."/>
            <person name="Quandt C.A."/>
            <person name="Barry K."/>
            <person name="Liu P."/>
            <person name="Grigoriev I."/>
            <person name="Longcore J.E."/>
            <person name="James T.Y."/>
        </authorList>
    </citation>
    <scope>NUCLEOTIDE SEQUENCE</scope>
    <source>
        <strain evidence="3">JEL0476</strain>
    </source>
</reference>
<proteinExistence type="predicted"/>
<feature type="non-terminal residue" evidence="3">
    <location>
        <position position="672"/>
    </location>
</feature>
<dbReference type="EMBL" id="JADGJW010001664">
    <property type="protein sequence ID" value="KAJ3201840.1"/>
    <property type="molecule type" value="Genomic_DNA"/>
</dbReference>
<name>A0AAD5TT71_9FUNG</name>
<dbReference type="PROSITE" id="PS00028">
    <property type="entry name" value="ZINC_FINGER_C2H2_1"/>
    <property type="match status" value="2"/>
</dbReference>
<keyword evidence="4" id="KW-1185">Reference proteome</keyword>
<evidence type="ECO:0000313" key="3">
    <source>
        <dbReference type="EMBL" id="KAJ3201840.1"/>
    </source>
</evidence>